<organism evidence="1 2">
    <name type="scientific">Sphaerodactylus townsendi</name>
    <dbReference type="NCBI Taxonomy" id="933632"/>
    <lineage>
        <taxon>Eukaryota</taxon>
        <taxon>Metazoa</taxon>
        <taxon>Chordata</taxon>
        <taxon>Craniata</taxon>
        <taxon>Vertebrata</taxon>
        <taxon>Euteleostomi</taxon>
        <taxon>Lepidosauria</taxon>
        <taxon>Squamata</taxon>
        <taxon>Bifurcata</taxon>
        <taxon>Gekkota</taxon>
        <taxon>Sphaerodactylidae</taxon>
        <taxon>Sphaerodactylus</taxon>
    </lineage>
</organism>
<reference evidence="1" key="1">
    <citation type="submission" date="2021-08" db="EMBL/GenBank/DDBJ databases">
        <title>The first chromosome-level gecko genome reveals the dynamic sex chromosomes of Neotropical dwarf geckos (Sphaerodactylidae: Sphaerodactylus).</title>
        <authorList>
            <person name="Pinto B.J."/>
            <person name="Keating S.E."/>
            <person name="Gamble T."/>
        </authorList>
    </citation>
    <scope>NUCLEOTIDE SEQUENCE</scope>
    <source>
        <strain evidence="1">TG3544</strain>
    </source>
</reference>
<sequence>MEHRLQKLRELQSQSDGLQLELKRKESHLNMQRLERERLSSQIHVTDEHYSKEKQTLLEEIMQLKRQKARKDQHISSKEMEILHVKQELEQQKMNLSNSEKAILVLQAKVS</sequence>
<keyword evidence="2" id="KW-1185">Reference proteome</keyword>
<dbReference type="EMBL" id="CM037614">
    <property type="protein sequence ID" value="KAH8015822.1"/>
    <property type="molecule type" value="Genomic_DNA"/>
</dbReference>
<dbReference type="Proteomes" id="UP000827872">
    <property type="component" value="Linkage Group LG01"/>
</dbReference>
<gene>
    <name evidence="1" type="ORF">K3G42_009138</name>
</gene>
<evidence type="ECO:0000313" key="1">
    <source>
        <dbReference type="EMBL" id="KAH8015822.1"/>
    </source>
</evidence>
<name>A0ACB8G8Q3_9SAUR</name>
<proteinExistence type="predicted"/>
<evidence type="ECO:0000313" key="2">
    <source>
        <dbReference type="Proteomes" id="UP000827872"/>
    </source>
</evidence>
<comment type="caution">
    <text evidence="1">The sequence shown here is derived from an EMBL/GenBank/DDBJ whole genome shotgun (WGS) entry which is preliminary data.</text>
</comment>
<protein>
    <submittedName>
        <fullName evidence="1">Uncharacterized protein</fullName>
    </submittedName>
</protein>
<accession>A0ACB8G8Q3</accession>